<protein>
    <submittedName>
        <fullName evidence="1">Uncharacterized protein</fullName>
    </submittedName>
</protein>
<comment type="caution">
    <text evidence="1">The sequence shown here is derived from an EMBL/GenBank/DDBJ whole genome shotgun (WGS) entry which is preliminary data.</text>
</comment>
<accession>A0A392U4M3</accession>
<reference evidence="1 2" key="1">
    <citation type="journal article" date="2018" name="Front. Plant Sci.">
        <title>Red Clover (Trifolium pratense) and Zigzag Clover (T. medium) - A Picture of Genomic Similarities and Differences.</title>
        <authorList>
            <person name="Dluhosova J."/>
            <person name="Istvanek J."/>
            <person name="Nedelnik J."/>
            <person name="Repkova J."/>
        </authorList>
    </citation>
    <scope>NUCLEOTIDE SEQUENCE [LARGE SCALE GENOMIC DNA]</scope>
    <source>
        <strain evidence="2">cv. 10/8</strain>
        <tissue evidence="1">Leaf</tissue>
    </source>
</reference>
<feature type="non-terminal residue" evidence="1">
    <location>
        <position position="1"/>
    </location>
</feature>
<evidence type="ECO:0000313" key="2">
    <source>
        <dbReference type="Proteomes" id="UP000265520"/>
    </source>
</evidence>
<dbReference type="Proteomes" id="UP000265520">
    <property type="component" value="Unassembled WGS sequence"/>
</dbReference>
<keyword evidence="2" id="KW-1185">Reference proteome</keyword>
<sequence length="57" mass="5894">GPSRQPGILGQCPQAHTVTVSPASTDIAAAMHIKSLTPPYSTWYMNIGASSHTAASQ</sequence>
<dbReference type="EMBL" id="LXQA010735625">
    <property type="protein sequence ID" value="MCI68379.1"/>
    <property type="molecule type" value="Genomic_DNA"/>
</dbReference>
<dbReference type="AlphaFoldDB" id="A0A392U4M3"/>
<proteinExistence type="predicted"/>
<organism evidence="1 2">
    <name type="scientific">Trifolium medium</name>
    <dbReference type="NCBI Taxonomy" id="97028"/>
    <lineage>
        <taxon>Eukaryota</taxon>
        <taxon>Viridiplantae</taxon>
        <taxon>Streptophyta</taxon>
        <taxon>Embryophyta</taxon>
        <taxon>Tracheophyta</taxon>
        <taxon>Spermatophyta</taxon>
        <taxon>Magnoliopsida</taxon>
        <taxon>eudicotyledons</taxon>
        <taxon>Gunneridae</taxon>
        <taxon>Pentapetalae</taxon>
        <taxon>rosids</taxon>
        <taxon>fabids</taxon>
        <taxon>Fabales</taxon>
        <taxon>Fabaceae</taxon>
        <taxon>Papilionoideae</taxon>
        <taxon>50 kb inversion clade</taxon>
        <taxon>NPAAA clade</taxon>
        <taxon>Hologalegina</taxon>
        <taxon>IRL clade</taxon>
        <taxon>Trifolieae</taxon>
        <taxon>Trifolium</taxon>
    </lineage>
</organism>
<evidence type="ECO:0000313" key="1">
    <source>
        <dbReference type="EMBL" id="MCI68379.1"/>
    </source>
</evidence>
<feature type="non-terminal residue" evidence="1">
    <location>
        <position position="57"/>
    </location>
</feature>
<name>A0A392U4M3_9FABA</name>